<dbReference type="Pfam" id="PF00334">
    <property type="entry name" value="NDK"/>
    <property type="match status" value="1"/>
</dbReference>
<comment type="caution">
    <text evidence="2">Lacks conserved residue(s) required for the propagation of feature annotation.</text>
</comment>
<evidence type="ECO:0000256" key="2">
    <source>
        <dbReference type="PROSITE-ProRule" id="PRU00706"/>
    </source>
</evidence>
<comment type="similarity">
    <text evidence="1 2">Belongs to the NDK family.</text>
</comment>
<dbReference type="PROSITE" id="PS51374">
    <property type="entry name" value="NDPK_LIKE"/>
    <property type="match status" value="1"/>
</dbReference>
<evidence type="ECO:0000313" key="5">
    <source>
        <dbReference type="Proteomes" id="UP001497382"/>
    </source>
</evidence>
<sequence length="142" mass="16144">MEEGNERPSNPEEGYKAFERTLVLIKPNAISKSKAIESIIRAKGLAILKKRRTCLKPEQVRDFFLQSLDEQDNKYYRIYRNMMADGSSRSGIPDIRVDDVDTKVENSDIDEYVDFMTSGPVELLIVAGRGAISKWLDLMGPE</sequence>
<dbReference type="EMBL" id="CAXIEN010000486">
    <property type="protein sequence ID" value="CAL1299143.1"/>
    <property type="molecule type" value="Genomic_DNA"/>
</dbReference>
<feature type="domain" description="Nucleoside diphosphate kinase-like" evidence="3">
    <location>
        <begin position="18"/>
        <end position="142"/>
    </location>
</feature>
<reference evidence="4 5" key="1">
    <citation type="submission" date="2024-04" db="EMBL/GenBank/DDBJ databases">
        <authorList>
            <person name="Rising A."/>
            <person name="Reimegard J."/>
            <person name="Sonavane S."/>
            <person name="Akerstrom W."/>
            <person name="Nylinder S."/>
            <person name="Hedman E."/>
            <person name="Kallberg Y."/>
        </authorList>
    </citation>
    <scope>NUCLEOTIDE SEQUENCE [LARGE SCALE GENOMIC DNA]</scope>
</reference>
<keyword evidence="5" id="KW-1185">Reference proteome</keyword>
<evidence type="ECO:0000256" key="1">
    <source>
        <dbReference type="ARBA" id="ARBA00008142"/>
    </source>
</evidence>
<gene>
    <name evidence="4" type="ORF">LARSCL_LOCUS21175</name>
</gene>
<accession>A0AAV2BSV4</accession>
<evidence type="ECO:0000259" key="3">
    <source>
        <dbReference type="SMART" id="SM00562"/>
    </source>
</evidence>
<dbReference type="Gene3D" id="3.30.70.141">
    <property type="entry name" value="Nucleoside diphosphate kinase-like domain"/>
    <property type="match status" value="1"/>
</dbReference>
<organism evidence="4 5">
    <name type="scientific">Larinioides sclopetarius</name>
    <dbReference type="NCBI Taxonomy" id="280406"/>
    <lineage>
        <taxon>Eukaryota</taxon>
        <taxon>Metazoa</taxon>
        <taxon>Ecdysozoa</taxon>
        <taxon>Arthropoda</taxon>
        <taxon>Chelicerata</taxon>
        <taxon>Arachnida</taxon>
        <taxon>Araneae</taxon>
        <taxon>Araneomorphae</taxon>
        <taxon>Entelegynae</taxon>
        <taxon>Araneoidea</taxon>
        <taxon>Araneidae</taxon>
        <taxon>Larinioides</taxon>
    </lineage>
</organism>
<dbReference type="PANTHER" id="PTHR46161:SF1">
    <property type="entry name" value="NUCLEOSIDE DIPHOSPHATE KINASE HOMOLOG 5"/>
    <property type="match status" value="1"/>
</dbReference>
<dbReference type="Proteomes" id="UP001497382">
    <property type="component" value="Unassembled WGS sequence"/>
</dbReference>
<dbReference type="SUPFAM" id="SSF54919">
    <property type="entry name" value="Nucleoside diphosphate kinase, NDK"/>
    <property type="match status" value="1"/>
</dbReference>
<dbReference type="AlphaFoldDB" id="A0AAV2BSV4"/>
<dbReference type="SMART" id="SM00562">
    <property type="entry name" value="NDK"/>
    <property type="match status" value="1"/>
</dbReference>
<dbReference type="PANTHER" id="PTHR46161">
    <property type="entry name" value="NUCLEOSIDE DIPHOSPHATE KINASE"/>
    <property type="match status" value="1"/>
</dbReference>
<name>A0AAV2BSV4_9ARAC</name>
<dbReference type="InterPro" id="IPR036850">
    <property type="entry name" value="NDK-like_dom_sf"/>
</dbReference>
<feature type="non-terminal residue" evidence="4">
    <location>
        <position position="142"/>
    </location>
</feature>
<evidence type="ECO:0000313" key="4">
    <source>
        <dbReference type="EMBL" id="CAL1299143.1"/>
    </source>
</evidence>
<dbReference type="InterPro" id="IPR034907">
    <property type="entry name" value="NDK-like_dom"/>
</dbReference>
<comment type="caution">
    <text evidence="4">The sequence shown here is derived from an EMBL/GenBank/DDBJ whole genome shotgun (WGS) entry which is preliminary data.</text>
</comment>
<proteinExistence type="inferred from homology"/>
<protein>
    <recommendedName>
        <fullName evidence="3">Nucleoside diphosphate kinase-like domain-containing protein</fullName>
    </recommendedName>
</protein>